<dbReference type="GO" id="GO:0046872">
    <property type="term" value="F:metal ion binding"/>
    <property type="evidence" value="ECO:0007669"/>
    <property type="project" value="UniProtKB-KW"/>
</dbReference>
<evidence type="ECO:0000256" key="1">
    <source>
        <dbReference type="ARBA" id="ARBA00022670"/>
    </source>
</evidence>
<dbReference type="Pfam" id="PF02868">
    <property type="entry name" value="Peptidase_M4_C"/>
    <property type="match status" value="1"/>
</dbReference>
<dbReference type="Gene3D" id="1.10.390.10">
    <property type="entry name" value="Neutral Protease Domain 2"/>
    <property type="match status" value="1"/>
</dbReference>
<dbReference type="PANTHER" id="PTHR43579">
    <property type="match status" value="1"/>
</dbReference>
<protein>
    <submittedName>
        <fullName evidence="8">Uncharacterized protein</fullName>
    </submittedName>
</protein>
<feature type="domain" description="Peptidase M4" evidence="6">
    <location>
        <begin position="123"/>
        <end position="211"/>
    </location>
</feature>
<keyword evidence="2" id="KW-0479">Metal-binding</keyword>
<accession>A0A9W9CM74</accession>
<comment type="caution">
    <text evidence="8">The sequence shown here is derived from an EMBL/GenBank/DDBJ whole genome shotgun (WGS) entry which is preliminary data.</text>
</comment>
<dbReference type="PANTHER" id="PTHR43579:SF1">
    <property type="entry name" value="NEUTRAL METALLOPROTEINASE"/>
    <property type="match status" value="1"/>
</dbReference>
<dbReference type="SUPFAM" id="SSF55486">
    <property type="entry name" value="Metalloproteases ('zincins'), catalytic domain"/>
    <property type="match status" value="1"/>
</dbReference>
<dbReference type="AlphaFoldDB" id="A0A9W9CM74"/>
<evidence type="ECO:0000256" key="5">
    <source>
        <dbReference type="ARBA" id="ARBA00023049"/>
    </source>
</evidence>
<evidence type="ECO:0000313" key="8">
    <source>
        <dbReference type="EMBL" id="KAJ4369850.1"/>
    </source>
</evidence>
<keyword evidence="9" id="KW-1185">Reference proteome</keyword>
<dbReference type="OrthoDB" id="5332336at2759"/>
<keyword evidence="5" id="KW-0482">Metalloprotease</keyword>
<evidence type="ECO:0000256" key="4">
    <source>
        <dbReference type="ARBA" id="ARBA00022833"/>
    </source>
</evidence>
<keyword evidence="1" id="KW-0645">Protease</keyword>
<organism evidence="8 9">
    <name type="scientific">Neocucurbitaria cava</name>
    <dbReference type="NCBI Taxonomy" id="798079"/>
    <lineage>
        <taxon>Eukaryota</taxon>
        <taxon>Fungi</taxon>
        <taxon>Dikarya</taxon>
        <taxon>Ascomycota</taxon>
        <taxon>Pezizomycotina</taxon>
        <taxon>Dothideomycetes</taxon>
        <taxon>Pleosporomycetidae</taxon>
        <taxon>Pleosporales</taxon>
        <taxon>Pleosporineae</taxon>
        <taxon>Cucurbitariaceae</taxon>
        <taxon>Neocucurbitaria</taxon>
    </lineage>
</organism>
<dbReference type="GO" id="GO:0006508">
    <property type="term" value="P:proteolysis"/>
    <property type="evidence" value="ECO:0007669"/>
    <property type="project" value="UniProtKB-KW"/>
</dbReference>
<dbReference type="InterPro" id="IPR013856">
    <property type="entry name" value="Peptidase_M4_domain"/>
</dbReference>
<dbReference type="Proteomes" id="UP001140560">
    <property type="component" value="Unassembled WGS sequence"/>
</dbReference>
<evidence type="ECO:0000313" key="9">
    <source>
        <dbReference type="Proteomes" id="UP001140560"/>
    </source>
</evidence>
<proteinExistence type="predicted"/>
<evidence type="ECO:0000256" key="2">
    <source>
        <dbReference type="ARBA" id="ARBA00022723"/>
    </source>
</evidence>
<gene>
    <name evidence="8" type="ORF">N0V83_005614</name>
</gene>
<evidence type="ECO:0000259" key="7">
    <source>
        <dbReference type="Pfam" id="PF02868"/>
    </source>
</evidence>
<evidence type="ECO:0000256" key="3">
    <source>
        <dbReference type="ARBA" id="ARBA00022801"/>
    </source>
</evidence>
<sequence length="384" mass="42681">MCPKSRTHIFEKIANDADLPEAMRTSAKARLEAEKEAIKVIKANAGLEGKLAPSTGNGEFKFRIYSMGNWMPDKTVKYEGKDEPYPGEPHPPPGILVQDSAGFVVRDEDGNVMQDVAREKCVTGLRATYDLYKQLGRKSLDDNGGEIVASIHLPSIDIGAYWWVDQMFFGDGGVTGRGELMPGVAPSDDLTTWLCAYDLDTIGHELTHGVISKTADLTQKEIQADTLNESIADCFGMLVKMWAMKLKVEDSDWDISPGWWAESTVKAKGWTKNYCRTFRKAADHEGDPESKKMSEWKVPINDDPHTNCGIPNHAFYTAACEFGGYAWEHVGRYWYAALTDAEFKRPEKQNFKGFAELTCRHAGAISGPDAEAIVRKAWATVEVL</sequence>
<dbReference type="EMBL" id="JAPEUY010000009">
    <property type="protein sequence ID" value="KAJ4369850.1"/>
    <property type="molecule type" value="Genomic_DNA"/>
</dbReference>
<feature type="domain" description="Peptidase M4 C-terminal" evidence="7">
    <location>
        <begin position="223"/>
        <end position="383"/>
    </location>
</feature>
<dbReference type="InterPro" id="IPR052759">
    <property type="entry name" value="Metalloprotease_M4"/>
</dbReference>
<dbReference type="Gene3D" id="3.10.170.10">
    <property type="match status" value="1"/>
</dbReference>
<keyword evidence="3" id="KW-0378">Hydrolase</keyword>
<dbReference type="InterPro" id="IPR027268">
    <property type="entry name" value="Peptidase_M4/M1_CTD_sf"/>
</dbReference>
<dbReference type="GO" id="GO:0004222">
    <property type="term" value="F:metalloendopeptidase activity"/>
    <property type="evidence" value="ECO:0007669"/>
    <property type="project" value="InterPro"/>
</dbReference>
<reference evidence="8" key="1">
    <citation type="submission" date="2022-10" db="EMBL/GenBank/DDBJ databases">
        <title>Tapping the CABI collections for fungal endophytes: first genome assemblies for Collariella, Neodidymelliopsis, Ascochyta clinopodiicola, Didymella pomorum, Didymosphaeria variabile, Neocosmospora piperis and Neocucurbitaria cava.</title>
        <authorList>
            <person name="Hill R."/>
        </authorList>
    </citation>
    <scope>NUCLEOTIDE SEQUENCE</scope>
    <source>
        <strain evidence="8">IMI 356814</strain>
    </source>
</reference>
<dbReference type="InterPro" id="IPR001570">
    <property type="entry name" value="Peptidase_M4_C_domain"/>
</dbReference>
<name>A0A9W9CM74_9PLEO</name>
<evidence type="ECO:0000259" key="6">
    <source>
        <dbReference type="Pfam" id="PF01447"/>
    </source>
</evidence>
<dbReference type="Pfam" id="PF01447">
    <property type="entry name" value="Peptidase_M4"/>
    <property type="match status" value="1"/>
</dbReference>
<keyword evidence="4" id="KW-0862">Zinc</keyword>